<feature type="compositionally biased region" description="Low complexity" evidence="1">
    <location>
        <begin position="52"/>
        <end position="68"/>
    </location>
</feature>
<dbReference type="AlphaFoldDB" id="A0A0B6Y321"/>
<feature type="non-terminal residue" evidence="2">
    <location>
        <position position="1"/>
    </location>
</feature>
<feature type="compositionally biased region" description="Basic and acidic residues" evidence="1">
    <location>
        <begin position="69"/>
        <end position="78"/>
    </location>
</feature>
<dbReference type="EMBL" id="HACG01003649">
    <property type="protein sequence ID" value="CEK50514.1"/>
    <property type="molecule type" value="Transcribed_RNA"/>
</dbReference>
<accession>A0A0B6Y321</accession>
<gene>
    <name evidence="2" type="primary">ORF10970</name>
</gene>
<proteinExistence type="predicted"/>
<organism evidence="2">
    <name type="scientific">Arion vulgaris</name>
    <dbReference type="NCBI Taxonomy" id="1028688"/>
    <lineage>
        <taxon>Eukaryota</taxon>
        <taxon>Metazoa</taxon>
        <taxon>Spiralia</taxon>
        <taxon>Lophotrochozoa</taxon>
        <taxon>Mollusca</taxon>
        <taxon>Gastropoda</taxon>
        <taxon>Heterobranchia</taxon>
        <taxon>Euthyneura</taxon>
        <taxon>Panpulmonata</taxon>
        <taxon>Eupulmonata</taxon>
        <taxon>Stylommatophora</taxon>
        <taxon>Helicina</taxon>
        <taxon>Arionoidea</taxon>
        <taxon>Arionidae</taxon>
        <taxon>Arion</taxon>
    </lineage>
</organism>
<feature type="compositionally biased region" description="Basic and acidic residues" evidence="1">
    <location>
        <begin position="92"/>
        <end position="103"/>
    </location>
</feature>
<sequence>KTLSSLLALIAENPNANFQTPPKKSPPLPSERTPPSAMNDTKKIKRSKKILKSPNTSTESNSTTISMNDMRKALHELESEISAYEHQTGRCPQEDTHKRETFS</sequence>
<evidence type="ECO:0000256" key="1">
    <source>
        <dbReference type="SAM" id="MobiDB-lite"/>
    </source>
</evidence>
<evidence type="ECO:0000313" key="2">
    <source>
        <dbReference type="EMBL" id="CEK50514.1"/>
    </source>
</evidence>
<protein>
    <submittedName>
        <fullName evidence="2">Uncharacterized protein</fullName>
    </submittedName>
</protein>
<feature type="region of interest" description="Disordered" evidence="1">
    <location>
        <begin position="12"/>
        <end position="103"/>
    </location>
</feature>
<name>A0A0B6Y321_9EUPU</name>
<feature type="non-terminal residue" evidence="2">
    <location>
        <position position="103"/>
    </location>
</feature>
<reference evidence="2" key="1">
    <citation type="submission" date="2014-12" db="EMBL/GenBank/DDBJ databases">
        <title>Insight into the proteome of Arion vulgaris.</title>
        <authorList>
            <person name="Aradska J."/>
            <person name="Bulat T."/>
            <person name="Smidak R."/>
            <person name="Sarate P."/>
            <person name="Gangsoo J."/>
            <person name="Sialana F."/>
            <person name="Bilban M."/>
            <person name="Lubec G."/>
        </authorList>
    </citation>
    <scope>NUCLEOTIDE SEQUENCE</scope>
    <source>
        <tissue evidence="2">Skin</tissue>
    </source>
</reference>